<reference evidence="2 3" key="1">
    <citation type="submission" date="2015-10" db="EMBL/GenBank/DDBJ databases">
        <title>Genome sequence of Chryseobacterium greenlandense.</title>
        <authorList>
            <person name="Newman J."/>
            <person name="Fischer K."/>
            <person name="Miller J."/>
        </authorList>
    </citation>
    <scope>NUCLEOTIDE SEQUENCE [LARGE SCALE GENOMIC DNA]</scope>
    <source>
        <strain evidence="2 3">UMB34</strain>
    </source>
</reference>
<evidence type="ECO:0000256" key="1">
    <source>
        <dbReference type="SAM" id="MobiDB-lite"/>
    </source>
</evidence>
<gene>
    <name evidence="2" type="ORF">AR686_06580</name>
</gene>
<comment type="caution">
    <text evidence="2">The sequence shown here is derived from an EMBL/GenBank/DDBJ whole genome shotgun (WGS) entry which is preliminary data.</text>
</comment>
<sequence>MKKSISILSLIAVISIAQSCDRTNTAEDLMINETQRRKDHFRSVEKSSEQTEWSKDQTQANQLKTGEDEEPKRDKQHWRIDNDSLK</sequence>
<dbReference type="Proteomes" id="UP000054388">
    <property type="component" value="Unassembled WGS sequence"/>
</dbReference>
<proteinExistence type="predicted"/>
<dbReference type="EMBL" id="LMAI01000004">
    <property type="protein sequence ID" value="KUJ56235.1"/>
    <property type="molecule type" value="Genomic_DNA"/>
</dbReference>
<dbReference type="PROSITE" id="PS51257">
    <property type="entry name" value="PROKAR_LIPOPROTEIN"/>
    <property type="match status" value="1"/>
</dbReference>
<evidence type="ECO:0008006" key="4">
    <source>
        <dbReference type="Google" id="ProtNLM"/>
    </source>
</evidence>
<dbReference type="RefSeq" id="WP_059136241.1">
    <property type="nucleotide sequence ID" value="NZ_LMAI01000004.1"/>
</dbReference>
<organism evidence="2 3">
    <name type="scientific">Chryseobacterium aquaticum subsp. greenlandense</name>
    <dbReference type="NCBI Taxonomy" id="345663"/>
    <lineage>
        <taxon>Bacteria</taxon>
        <taxon>Pseudomonadati</taxon>
        <taxon>Bacteroidota</taxon>
        <taxon>Flavobacteriia</taxon>
        <taxon>Flavobacteriales</taxon>
        <taxon>Weeksellaceae</taxon>
        <taxon>Chryseobacterium group</taxon>
        <taxon>Chryseobacterium</taxon>
    </lineage>
</organism>
<evidence type="ECO:0000313" key="2">
    <source>
        <dbReference type="EMBL" id="KUJ56235.1"/>
    </source>
</evidence>
<feature type="compositionally biased region" description="Basic and acidic residues" evidence="1">
    <location>
        <begin position="70"/>
        <end position="86"/>
    </location>
</feature>
<protein>
    <recommendedName>
        <fullName evidence="4">Lipoprotein</fullName>
    </recommendedName>
</protein>
<feature type="compositionally biased region" description="Basic and acidic residues" evidence="1">
    <location>
        <begin position="41"/>
        <end position="55"/>
    </location>
</feature>
<accession>A0A117KBQ0</accession>
<feature type="region of interest" description="Disordered" evidence="1">
    <location>
        <begin position="36"/>
        <end position="86"/>
    </location>
</feature>
<name>A0A117KBQ0_9FLAO</name>
<evidence type="ECO:0000313" key="3">
    <source>
        <dbReference type="Proteomes" id="UP000054388"/>
    </source>
</evidence>
<dbReference type="AlphaFoldDB" id="A0A117KBQ0"/>